<accession>A0A1S7LKZ5</accession>
<reference evidence="2" key="1">
    <citation type="submission" date="2015-04" db="EMBL/GenBank/DDBJ databases">
        <authorList>
            <person name="Syromyatnikov M.Y."/>
            <person name="Popov V.N."/>
        </authorList>
    </citation>
    <scope>NUCLEOTIDE SEQUENCE</scope>
    <source>
        <strain evidence="2">MO-1</strain>
    </source>
</reference>
<evidence type="ECO:0000256" key="1">
    <source>
        <dbReference type="SAM" id="MobiDB-lite"/>
    </source>
</evidence>
<dbReference type="AlphaFoldDB" id="A0A1S7LKZ5"/>
<evidence type="ECO:0000313" key="2">
    <source>
        <dbReference type="EMBL" id="CRH07575.1"/>
    </source>
</evidence>
<protein>
    <submittedName>
        <fullName evidence="2">Uncharacterized protein</fullName>
    </submittedName>
</protein>
<dbReference type="EMBL" id="LO017727">
    <property type="protein sequence ID" value="CRH07575.1"/>
    <property type="molecule type" value="Genomic_DNA"/>
</dbReference>
<sequence>MKDRLPADPFERIQAGLKASLETPISMGQMMQPQKEGEKPEDIRPMEESWRRLRQKVETCNSKRDWSGALDALIEMSNNDRHPEAFLARLQASWLVVKIPAPVTHVVIVLFNLLTALESGHPASGPLAALANLMALHRTPDHPERDLAQMQAQQMWDIAARNLGIQPGAPFETWANNHGLDNPDFFVPRIMGMLEQMEERPWWIDREAVIEDLMREEG</sequence>
<organism evidence="2">
    <name type="scientific">Magnetococcus massalia (strain MO-1)</name>
    <dbReference type="NCBI Taxonomy" id="451514"/>
    <lineage>
        <taxon>Bacteria</taxon>
        <taxon>Pseudomonadati</taxon>
        <taxon>Pseudomonadota</taxon>
        <taxon>Magnetococcia</taxon>
        <taxon>Magnetococcales</taxon>
        <taxon>Magnetococcaceae</taxon>
        <taxon>Magnetococcus</taxon>
    </lineage>
</organism>
<gene>
    <name evidence="2" type="ORF">MAGMO_3439</name>
</gene>
<name>A0A1S7LKZ5_MAGMO</name>
<feature type="region of interest" description="Disordered" evidence="1">
    <location>
        <begin position="23"/>
        <end position="43"/>
    </location>
</feature>
<proteinExistence type="predicted"/>